<feature type="region of interest" description="Disordered" evidence="1">
    <location>
        <begin position="56"/>
        <end position="83"/>
    </location>
</feature>
<gene>
    <name evidence="2" type="ORF">K7X08_024870</name>
</gene>
<keyword evidence="3" id="KW-1185">Reference proteome</keyword>
<dbReference type="EMBL" id="JAJAGQ010000009">
    <property type="protein sequence ID" value="KAJ8554192.1"/>
    <property type="molecule type" value="Genomic_DNA"/>
</dbReference>
<dbReference type="OrthoDB" id="1306100at2759"/>
<evidence type="ECO:0000256" key="1">
    <source>
        <dbReference type="SAM" id="MobiDB-lite"/>
    </source>
</evidence>
<evidence type="ECO:0000313" key="2">
    <source>
        <dbReference type="EMBL" id="KAJ8554192.1"/>
    </source>
</evidence>
<feature type="compositionally biased region" description="Polar residues" evidence="1">
    <location>
        <begin position="68"/>
        <end position="82"/>
    </location>
</feature>
<reference evidence="3" key="1">
    <citation type="journal article" date="2023" name="Proc. Natl. Acad. Sci. U.S.A.">
        <title>Genomic and structural basis for evolution of tropane alkaloid biosynthesis.</title>
        <authorList>
            <person name="Wanga Y.-J."/>
            <person name="Taina T."/>
            <person name="Yua J.-Y."/>
            <person name="Lia J."/>
            <person name="Xua B."/>
            <person name="Chenc J."/>
            <person name="D'Auriad J.C."/>
            <person name="Huanga J.-P."/>
            <person name="Huanga S.-X."/>
        </authorList>
    </citation>
    <scope>NUCLEOTIDE SEQUENCE [LARGE SCALE GENOMIC DNA]</scope>
    <source>
        <strain evidence="3">cv. KIB-2019</strain>
    </source>
</reference>
<name>A0A9Q1MCF5_9SOLA</name>
<comment type="caution">
    <text evidence="2">The sequence shown here is derived from an EMBL/GenBank/DDBJ whole genome shotgun (WGS) entry which is preliminary data.</text>
</comment>
<organism evidence="2 3">
    <name type="scientific">Anisodus acutangulus</name>
    <dbReference type="NCBI Taxonomy" id="402998"/>
    <lineage>
        <taxon>Eukaryota</taxon>
        <taxon>Viridiplantae</taxon>
        <taxon>Streptophyta</taxon>
        <taxon>Embryophyta</taxon>
        <taxon>Tracheophyta</taxon>
        <taxon>Spermatophyta</taxon>
        <taxon>Magnoliopsida</taxon>
        <taxon>eudicotyledons</taxon>
        <taxon>Gunneridae</taxon>
        <taxon>Pentapetalae</taxon>
        <taxon>asterids</taxon>
        <taxon>lamiids</taxon>
        <taxon>Solanales</taxon>
        <taxon>Solanaceae</taxon>
        <taxon>Solanoideae</taxon>
        <taxon>Hyoscyameae</taxon>
        <taxon>Anisodus</taxon>
    </lineage>
</organism>
<accession>A0A9Q1MCF5</accession>
<sequence length="241" mass="27304">MRDKQCAKLTMYMLGVEVPNITPTSEEKSRLNIVAFFKDVNVDDVLLEEAPTFHNDHSNIVPPVHPQNIEQQPRLRSSTSASPEDLKAEINELRLDLIKLTGKVTLLNDYVISSFERLFKLFDPNATKEKGDDVPVSEHFNDHNFVADVPERNMTADEIKSNVKANEGVTDGVFGAADAAANDSKNCKITGFYDKFVKNHYNADVISEENEISEYIQGYYRDANVPWDTVDKCYFQFMSNV</sequence>
<protein>
    <submittedName>
        <fullName evidence="2">Uncharacterized protein</fullName>
    </submittedName>
</protein>
<evidence type="ECO:0000313" key="3">
    <source>
        <dbReference type="Proteomes" id="UP001152561"/>
    </source>
</evidence>
<proteinExistence type="predicted"/>
<dbReference type="Proteomes" id="UP001152561">
    <property type="component" value="Unassembled WGS sequence"/>
</dbReference>
<dbReference type="AlphaFoldDB" id="A0A9Q1MCF5"/>